<comment type="caution">
    <text evidence="2">The sequence shown here is derived from an EMBL/GenBank/DDBJ whole genome shotgun (WGS) entry which is preliminary data.</text>
</comment>
<keyword evidence="3" id="KW-1185">Reference proteome</keyword>
<proteinExistence type="predicted"/>
<dbReference type="EMBL" id="BGPR01063252">
    <property type="protein sequence ID" value="GBO38498.1"/>
    <property type="molecule type" value="Genomic_DNA"/>
</dbReference>
<evidence type="ECO:0000313" key="3">
    <source>
        <dbReference type="Proteomes" id="UP000499080"/>
    </source>
</evidence>
<gene>
    <name evidence="2" type="ORF">AVEN_148257_1</name>
</gene>
<sequence>MLGDKGTFRCSEAVLGDNGTFRRPEAVLGDNGTFRRPEAVLGDNGTSNLKTGRMVTFMYEPSCSCWLKNSARGQRDISAPRSSARGQRDKQPKNGTHGHFYV</sequence>
<protein>
    <submittedName>
        <fullName evidence="2">Uncharacterized protein</fullName>
    </submittedName>
</protein>
<feature type="region of interest" description="Disordered" evidence="1">
    <location>
        <begin position="74"/>
        <end position="102"/>
    </location>
</feature>
<dbReference type="Proteomes" id="UP000499080">
    <property type="component" value="Unassembled WGS sequence"/>
</dbReference>
<name>A0A4Y2WP66_ARAVE</name>
<dbReference type="AlphaFoldDB" id="A0A4Y2WP66"/>
<evidence type="ECO:0000313" key="2">
    <source>
        <dbReference type="EMBL" id="GBO38498.1"/>
    </source>
</evidence>
<evidence type="ECO:0000256" key="1">
    <source>
        <dbReference type="SAM" id="MobiDB-lite"/>
    </source>
</evidence>
<organism evidence="2 3">
    <name type="scientific">Araneus ventricosus</name>
    <name type="common">Orbweaver spider</name>
    <name type="synonym">Epeira ventricosa</name>
    <dbReference type="NCBI Taxonomy" id="182803"/>
    <lineage>
        <taxon>Eukaryota</taxon>
        <taxon>Metazoa</taxon>
        <taxon>Ecdysozoa</taxon>
        <taxon>Arthropoda</taxon>
        <taxon>Chelicerata</taxon>
        <taxon>Arachnida</taxon>
        <taxon>Araneae</taxon>
        <taxon>Araneomorphae</taxon>
        <taxon>Entelegynae</taxon>
        <taxon>Araneoidea</taxon>
        <taxon>Araneidae</taxon>
        <taxon>Araneus</taxon>
    </lineage>
</organism>
<reference evidence="2 3" key="1">
    <citation type="journal article" date="2019" name="Sci. Rep.">
        <title>Orb-weaving spider Araneus ventricosus genome elucidates the spidroin gene catalogue.</title>
        <authorList>
            <person name="Kono N."/>
            <person name="Nakamura H."/>
            <person name="Ohtoshi R."/>
            <person name="Moran D.A.P."/>
            <person name="Shinohara A."/>
            <person name="Yoshida Y."/>
            <person name="Fujiwara M."/>
            <person name="Mori M."/>
            <person name="Tomita M."/>
            <person name="Arakawa K."/>
        </authorList>
    </citation>
    <scope>NUCLEOTIDE SEQUENCE [LARGE SCALE GENOMIC DNA]</scope>
</reference>
<accession>A0A4Y2WP66</accession>